<reference evidence="1" key="1">
    <citation type="submission" date="2023-06" db="EMBL/GenBank/DDBJ databases">
        <title>Gycomyces niveus sp.nov., a novel actinomycete isolated from soil in Shouguang.</title>
        <authorList>
            <person name="Yang X."/>
            <person name="Zhao J."/>
        </authorList>
    </citation>
    <scope>NUCLEOTIDE SEQUENCE</scope>
    <source>
        <strain evidence="1">NEAU C2</strain>
    </source>
</reference>
<evidence type="ECO:0000313" key="2">
    <source>
        <dbReference type="Proteomes" id="UP001171902"/>
    </source>
</evidence>
<dbReference type="InterPro" id="IPR050275">
    <property type="entry name" value="PGM_Phosphatase"/>
</dbReference>
<dbReference type="PANTHER" id="PTHR48100">
    <property type="entry name" value="BROAD-SPECIFICITY PHOSPHATASE YOR283W-RELATED"/>
    <property type="match status" value="1"/>
</dbReference>
<dbReference type="EMBL" id="JAUEMJ010000005">
    <property type="protein sequence ID" value="MDN3241589.1"/>
    <property type="molecule type" value="Genomic_DNA"/>
</dbReference>
<evidence type="ECO:0000313" key="1">
    <source>
        <dbReference type="EMBL" id="MDN3241589.1"/>
    </source>
</evidence>
<dbReference type="Proteomes" id="UP001171902">
    <property type="component" value="Unassembled WGS sequence"/>
</dbReference>
<dbReference type="Pfam" id="PF00300">
    <property type="entry name" value="His_Phos_1"/>
    <property type="match status" value="1"/>
</dbReference>
<protein>
    <submittedName>
        <fullName evidence="1">Histidine phosphatase family protein</fullName>
        <ecNumber evidence="1">3.1.3.-</ecNumber>
    </submittedName>
</protein>
<keyword evidence="2" id="KW-1185">Reference proteome</keyword>
<comment type="caution">
    <text evidence="1">The sequence shown here is derived from an EMBL/GenBank/DDBJ whole genome shotgun (WGS) entry which is preliminary data.</text>
</comment>
<dbReference type="PANTHER" id="PTHR48100:SF1">
    <property type="entry name" value="HISTIDINE PHOSPHATASE FAMILY PROTEIN-RELATED"/>
    <property type="match status" value="1"/>
</dbReference>
<proteinExistence type="predicted"/>
<keyword evidence="1" id="KW-0378">Hydrolase</keyword>
<dbReference type="CDD" id="cd07067">
    <property type="entry name" value="HP_PGM_like"/>
    <property type="match status" value="1"/>
</dbReference>
<dbReference type="SUPFAM" id="SSF53254">
    <property type="entry name" value="Phosphoglycerate mutase-like"/>
    <property type="match status" value="1"/>
</dbReference>
<accession>A0ABT7YSI4</accession>
<dbReference type="EC" id="3.1.3.-" evidence="1"/>
<sequence length="207" mass="22899">MRTLYVVTHPQATHHVEGRVGGRYDSDLTPAGAEAAGRVSEALRSAIPNEATVELYSSDLKRTKQTAEVIGKRFGLEPVLDARLREASFGEAEGHPQARWDELFSPPPAEGDRMGHRHIPGSESRAEVAQRIYAAVDEITESPCEHQIVVTHGYAFTFAVAAWIRMPIEALGYALFKARSGSITTLHEDDLYRGRLVLRLGDTRHLD</sequence>
<dbReference type="RefSeq" id="WP_289958496.1">
    <property type="nucleotide sequence ID" value="NZ_JAUEMJ010000005.1"/>
</dbReference>
<dbReference type="InterPro" id="IPR013078">
    <property type="entry name" value="His_Pase_superF_clade-1"/>
</dbReference>
<gene>
    <name evidence="1" type="ORF">QWI33_17835</name>
</gene>
<dbReference type="SMART" id="SM00855">
    <property type="entry name" value="PGAM"/>
    <property type="match status" value="1"/>
</dbReference>
<name>A0ABT7YSI4_9ACTN</name>
<organism evidence="1 2">
    <name type="scientific">Glycomyces tritici</name>
    <dbReference type="NCBI Taxonomy" id="2665176"/>
    <lineage>
        <taxon>Bacteria</taxon>
        <taxon>Bacillati</taxon>
        <taxon>Actinomycetota</taxon>
        <taxon>Actinomycetes</taxon>
        <taxon>Glycomycetales</taxon>
        <taxon>Glycomycetaceae</taxon>
        <taxon>Glycomyces</taxon>
    </lineage>
</organism>
<dbReference type="InterPro" id="IPR029033">
    <property type="entry name" value="His_PPase_superfam"/>
</dbReference>
<dbReference type="Gene3D" id="3.40.50.1240">
    <property type="entry name" value="Phosphoglycerate mutase-like"/>
    <property type="match status" value="1"/>
</dbReference>
<dbReference type="GO" id="GO:0016787">
    <property type="term" value="F:hydrolase activity"/>
    <property type="evidence" value="ECO:0007669"/>
    <property type="project" value="UniProtKB-KW"/>
</dbReference>